<dbReference type="Gene3D" id="3.40.190.10">
    <property type="entry name" value="Periplasmic binding protein-like II"/>
    <property type="match status" value="1"/>
</dbReference>
<dbReference type="AlphaFoldDB" id="A0A921GPU1"/>
<proteinExistence type="predicted"/>
<dbReference type="PANTHER" id="PTHR43649">
    <property type="entry name" value="ARABINOSE-BINDING PROTEIN-RELATED"/>
    <property type="match status" value="1"/>
</dbReference>
<dbReference type="Pfam" id="PF01547">
    <property type="entry name" value="SBP_bac_1"/>
    <property type="match status" value="1"/>
</dbReference>
<dbReference type="InterPro" id="IPR050490">
    <property type="entry name" value="Bact_solute-bd_prot1"/>
</dbReference>
<dbReference type="InterPro" id="IPR006059">
    <property type="entry name" value="SBP"/>
</dbReference>
<reference evidence="1" key="1">
    <citation type="journal article" date="2021" name="PeerJ">
        <title>Extensive microbial diversity within the chicken gut microbiome revealed by metagenomics and culture.</title>
        <authorList>
            <person name="Gilroy R."/>
            <person name="Ravi A."/>
            <person name="Getino M."/>
            <person name="Pursley I."/>
            <person name="Horton D.L."/>
            <person name="Alikhan N.F."/>
            <person name="Baker D."/>
            <person name="Gharbi K."/>
            <person name="Hall N."/>
            <person name="Watson M."/>
            <person name="Adriaenssens E.M."/>
            <person name="Foster-Nyarko E."/>
            <person name="Jarju S."/>
            <person name="Secka A."/>
            <person name="Antonio M."/>
            <person name="Oren A."/>
            <person name="Chaudhuri R.R."/>
            <person name="La Ragione R."/>
            <person name="Hildebrand F."/>
            <person name="Pallen M.J."/>
        </authorList>
    </citation>
    <scope>NUCLEOTIDE SEQUENCE</scope>
    <source>
        <strain evidence="1">1647</strain>
    </source>
</reference>
<gene>
    <name evidence="1" type="ORF">K8W24_04660</name>
</gene>
<comment type="caution">
    <text evidence="1">The sequence shown here is derived from an EMBL/GenBank/DDBJ whole genome shotgun (WGS) entry which is preliminary data.</text>
</comment>
<dbReference type="EMBL" id="DYWO01000144">
    <property type="protein sequence ID" value="HJF49078.1"/>
    <property type="molecule type" value="Genomic_DNA"/>
</dbReference>
<reference evidence="1" key="2">
    <citation type="submission" date="2021-09" db="EMBL/GenBank/DDBJ databases">
        <authorList>
            <person name="Gilroy R."/>
        </authorList>
    </citation>
    <scope>NUCLEOTIDE SEQUENCE</scope>
    <source>
        <strain evidence="1">1647</strain>
    </source>
</reference>
<protein>
    <submittedName>
        <fullName evidence="1">Extracellular solute-binding protein</fullName>
    </submittedName>
</protein>
<dbReference type="PANTHER" id="PTHR43649:SF12">
    <property type="entry name" value="DIACETYLCHITOBIOSE BINDING PROTEIN DASA"/>
    <property type="match status" value="1"/>
</dbReference>
<name>A0A921GPU1_9MICO</name>
<dbReference type="InterPro" id="IPR006311">
    <property type="entry name" value="TAT_signal"/>
</dbReference>
<evidence type="ECO:0000313" key="1">
    <source>
        <dbReference type="EMBL" id="HJF49078.1"/>
    </source>
</evidence>
<organism evidence="1 2">
    <name type="scientific">Brachybacterium paraconglomeratum</name>
    <dbReference type="NCBI Taxonomy" id="173362"/>
    <lineage>
        <taxon>Bacteria</taxon>
        <taxon>Bacillati</taxon>
        <taxon>Actinomycetota</taxon>
        <taxon>Actinomycetes</taxon>
        <taxon>Micrococcales</taxon>
        <taxon>Dermabacteraceae</taxon>
        <taxon>Brachybacterium</taxon>
    </lineage>
</organism>
<dbReference type="PROSITE" id="PS51318">
    <property type="entry name" value="TAT"/>
    <property type="match status" value="1"/>
</dbReference>
<accession>A0A921GPU1</accession>
<evidence type="ECO:0000313" key="2">
    <source>
        <dbReference type="Proteomes" id="UP000775129"/>
    </source>
</evidence>
<dbReference type="Proteomes" id="UP000775129">
    <property type="component" value="Unassembled WGS sequence"/>
</dbReference>
<sequence length="445" mass="47010">MTSATPPRPSWRPSRRRLLQSGAGLGAAGLAGGALAGCGSASSSAPVELTFWTWAPGIEEVVALWNQQNPEVQVLVSRQDAGDAAVTKLLTAVRAGNGAPDVVQAEYQSITSLVAFDAIADIAEDLDPGTVEHFAEGIWSSVGIGDGGVYAIPQDTGPLQFYYREDVFEELGLSAPETWEEYAEAARVVHEADPSMYLGTFSSTDPGLFVGLAQQAGASWWQIDGERWKVEIDAEPTRRVAEFWGGLVEEGVISAEPMYTPQWNAALNDGTQIGWVSAAWAPGVLEGNAGSTAGSWRMSTIPQWEPGANSTGNWGGSATSVVVGSDHQAEAVRFAEWMNTSADGVLALVEHSGVFPADLANAETALEAPPEFFSHQSDFYEHSTDNADGVQPFTFGPNVNVTYSLFNDAFGAATRAATAAAFANAVTTVHEGTVADLENQGYDLA</sequence>
<dbReference type="SUPFAM" id="SSF53850">
    <property type="entry name" value="Periplasmic binding protein-like II"/>
    <property type="match status" value="1"/>
</dbReference>